<dbReference type="RefSeq" id="WP_116886112.1">
    <property type="nucleotide sequence ID" value="NZ_CABMMC010000002.1"/>
</dbReference>
<reference evidence="3 4" key="1">
    <citation type="submission" date="2018-04" db="EMBL/GenBank/DDBJ databases">
        <title>Genomic Encyclopedia of Type Strains, Phase IV (KMG-IV): sequencing the most valuable type-strain genomes for metagenomic binning, comparative biology and taxonomic classification.</title>
        <authorList>
            <person name="Goeker M."/>
        </authorList>
    </citation>
    <scope>NUCLEOTIDE SEQUENCE [LARGE SCALE GENOMIC DNA]</scope>
    <source>
        <strain evidence="3 4">DSM 14823</strain>
    </source>
</reference>
<feature type="domain" description="AAA" evidence="1">
    <location>
        <begin position="18"/>
        <end position="152"/>
    </location>
</feature>
<dbReference type="PANTHER" id="PTHR33295:SF7">
    <property type="entry name" value="ATPASE"/>
    <property type="match status" value="1"/>
</dbReference>
<dbReference type="GeneID" id="78297373"/>
<evidence type="ECO:0000313" key="3">
    <source>
        <dbReference type="EMBL" id="PVY29756.1"/>
    </source>
</evidence>
<dbReference type="EMBL" id="QEKH01000067">
    <property type="protein sequence ID" value="PVY29756.1"/>
    <property type="molecule type" value="Genomic_DNA"/>
</dbReference>
<dbReference type="OrthoDB" id="9801806at2"/>
<evidence type="ECO:0000259" key="1">
    <source>
        <dbReference type="Pfam" id="PF13173"/>
    </source>
</evidence>
<dbReference type="Gene3D" id="3.40.50.300">
    <property type="entry name" value="P-loop containing nucleotide triphosphate hydrolases"/>
    <property type="match status" value="1"/>
</dbReference>
<accession>A0A2U1A988</accession>
<keyword evidence="4" id="KW-1185">Reference proteome</keyword>
<dbReference type="Proteomes" id="UP000245959">
    <property type="component" value="Unassembled WGS sequence"/>
</dbReference>
<evidence type="ECO:0000313" key="4">
    <source>
        <dbReference type="Proteomes" id="UP000245959"/>
    </source>
</evidence>
<name>A0A2U1A988_9BACT</name>
<dbReference type="Pfam" id="PF13173">
    <property type="entry name" value="AAA_14"/>
    <property type="match status" value="1"/>
</dbReference>
<feature type="domain" description="DUF4143" evidence="2">
    <location>
        <begin position="220"/>
        <end position="382"/>
    </location>
</feature>
<dbReference type="InterPro" id="IPR025420">
    <property type="entry name" value="DUF4143"/>
</dbReference>
<proteinExistence type="predicted"/>
<sequence length="436" mass="49867">MKRQAIEKLYEWKNSAGRKPLIIRGARQVGKTWLMKEFGRLAFKNIVYINFDSNSDIAQLFAGNLDIPRLISGLEIFSRNKIVPQETLLIFDEVQEAPRALTSLKYFCEEASEYAIVAAGSLLGVAMHQGTSFPVGKVNFLDLYPMSFTEFLNATGNEQLTELLQKGDWQLITGLKDRFIDLLRLYYYIGGMPEAVQCYLDEKDVFKVREVQKRILDAYEQDFSKHAPANVVARIRMVWQSIPSQLARENRNFIYGSLRKGARAKDFELAIQWLKDCGLIDQVIRLAKPAIPLPAYADNGFKMFLLDVGLLGAMSGLDAQSLLKGNELFSEFKGALTEQYVAQQLRSESGLTPFYWSAERATAEVDFLFQQGMELYPLEVKAEENLKAKSLKVYFDKFQPRLAIRSSMSDYRREDWLLNLPLYGLSRLIQECQTLQ</sequence>
<dbReference type="InterPro" id="IPR041682">
    <property type="entry name" value="AAA_14"/>
</dbReference>
<dbReference type="InterPro" id="IPR027417">
    <property type="entry name" value="P-loop_NTPase"/>
</dbReference>
<dbReference type="Pfam" id="PF13635">
    <property type="entry name" value="DUF4143"/>
    <property type="match status" value="1"/>
</dbReference>
<organism evidence="3 4">
    <name type="scientific">Victivallis vadensis</name>
    <dbReference type="NCBI Taxonomy" id="172901"/>
    <lineage>
        <taxon>Bacteria</taxon>
        <taxon>Pseudomonadati</taxon>
        <taxon>Lentisphaerota</taxon>
        <taxon>Lentisphaeria</taxon>
        <taxon>Victivallales</taxon>
        <taxon>Victivallaceae</taxon>
        <taxon>Victivallis</taxon>
    </lineage>
</organism>
<dbReference type="SUPFAM" id="SSF52540">
    <property type="entry name" value="P-loop containing nucleoside triphosphate hydrolases"/>
    <property type="match status" value="1"/>
</dbReference>
<evidence type="ECO:0000259" key="2">
    <source>
        <dbReference type="Pfam" id="PF13635"/>
    </source>
</evidence>
<protein>
    <recommendedName>
        <fullName evidence="5">AAA+ ATPase domain-containing protein</fullName>
    </recommendedName>
</protein>
<evidence type="ECO:0008006" key="5">
    <source>
        <dbReference type="Google" id="ProtNLM"/>
    </source>
</evidence>
<gene>
    <name evidence="3" type="ORF">C8D82_1671</name>
</gene>
<comment type="caution">
    <text evidence="3">The sequence shown here is derived from an EMBL/GenBank/DDBJ whole genome shotgun (WGS) entry which is preliminary data.</text>
</comment>
<dbReference type="AlphaFoldDB" id="A0A2U1A988"/>
<dbReference type="PANTHER" id="PTHR33295">
    <property type="entry name" value="ATPASE"/>
    <property type="match status" value="1"/>
</dbReference>